<accession>A0ACB8SSE0</accession>
<dbReference type="EMBL" id="MU277229">
    <property type="protein sequence ID" value="KAI0059067.1"/>
    <property type="molecule type" value="Genomic_DNA"/>
</dbReference>
<comment type="caution">
    <text evidence="1">The sequence shown here is derived from an EMBL/GenBank/DDBJ whole genome shotgun (WGS) entry which is preliminary data.</text>
</comment>
<protein>
    <submittedName>
        <fullName evidence="1">Uncharacterized protein</fullName>
    </submittedName>
</protein>
<keyword evidence="2" id="KW-1185">Reference proteome</keyword>
<dbReference type="Proteomes" id="UP000814140">
    <property type="component" value="Unassembled WGS sequence"/>
</dbReference>
<gene>
    <name evidence="1" type="ORF">BV25DRAFT_1165407</name>
</gene>
<name>A0ACB8SSE0_9AGAM</name>
<reference evidence="1" key="1">
    <citation type="submission" date="2021-03" db="EMBL/GenBank/DDBJ databases">
        <authorList>
            <consortium name="DOE Joint Genome Institute"/>
            <person name="Ahrendt S."/>
            <person name="Looney B.P."/>
            <person name="Miyauchi S."/>
            <person name="Morin E."/>
            <person name="Drula E."/>
            <person name="Courty P.E."/>
            <person name="Chicoki N."/>
            <person name="Fauchery L."/>
            <person name="Kohler A."/>
            <person name="Kuo A."/>
            <person name="Labutti K."/>
            <person name="Pangilinan J."/>
            <person name="Lipzen A."/>
            <person name="Riley R."/>
            <person name="Andreopoulos W."/>
            <person name="He G."/>
            <person name="Johnson J."/>
            <person name="Barry K.W."/>
            <person name="Grigoriev I.V."/>
            <person name="Nagy L."/>
            <person name="Hibbett D."/>
            <person name="Henrissat B."/>
            <person name="Matheny P.B."/>
            <person name="Labbe J."/>
            <person name="Martin F."/>
        </authorList>
    </citation>
    <scope>NUCLEOTIDE SEQUENCE</scope>
    <source>
        <strain evidence="1">HHB10654</strain>
    </source>
</reference>
<organism evidence="1 2">
    <name type="scientific">Artomyces pyxidatus</name>
    <dbReference type="NCBI Taxonomy" id="48021"/>
    <lineage>
        <taxon>Eukaryota</taxon>
        <taxon>Fungi</taxon>
        <taxon>Dikarya</taxon>
        <taxon>Basidiomycota</taxon>
        <taxon>Agaricomycotina</taxon>
        <taxon>Agaricomycetes</taxon>
        <taxon>Russulales</taxon>
        <taxon>Auriscalpiaceae</taxon>
        <taxon>Artomyces</taxon>
    </lineage>
</organism>
<evidence type="ECO:0000313" key="1">
    <source>
        <dbReference type="EMBL" id="KAI0059067.1"/>
    </source>
</evidence>
<reference evidence="1" key="2">
    <citation type="journal article" date="2022" name="New Phytol.">
        <title>Evolutionary transition to the ectomycorrhizal habit in the genomes of a hyperdiverse lineage of mushroom-forming fungi.</title>
        <authorList>
            <person name="Looney B."/>
            <person name="Miyauchi S."/>
            <person name="Morin E."/>
            <person name="Drula E."/>
            <person name="Courty P.E."/>
            <person name="Kohler A."/>
            <person name="Kuo A."/>
            <person name="LaButti K."/>
            <person name="Pangilinan J."/>
            <person name="Lipzen A."/>
            <person name="Riley R."/>
            <person name="Andreopoulos W."/>
            <person name="He G."/>
            <person name="Johnson J."/>
            <person name="Nolan M."/>
            <person name="Tritt A."/>
            <person name="Barry K.W."/>
            <person name="Grigoriev I.V."/>
            <person name="Nagy L.G."/>
            <person name="Hibbett D."/>
            <person name="Henrissat B."/>
            <person name="Matheny P.B."/>
            <person name="Labbe J."/>
            <person name="Martin F.M."/>
        </authorList>
    </citation>
    <scope>NUCLEOTIDE SEQUENCE</scope>
    <source>
        <strain evidence="1">HHB10654</strain>
    </source>
</reference>
<proteinExistence type="predicted"/>
<evidence type="ECO:0000313" key="2">
    <source>
        <dbReference type="Proteomes" id="UP000814140"/>
    </source>
</evidence>
<sequence>MMRLPVELWTYIFLLACTHDGPTSRALALTCYWFKAISESSFYQLQHLSVTHLSQFASLATMLERRPAPALRPVMCLKLKARVGGPAPPPHGATHAYPSAYDTAALAHRILAAVAPTLRVLHLDISDARAPLPLALVPMRLPVLEELGLRGDREVADPAHAAPATLLPALRRLRVSALGPADVAILSDMMALRIALAVRDVYISGAGVYLPFARRMLKDAFAGARSESLRAVHVVIDLHPPPWTVNNSSFVLAEHYTNVEALRDVAKKVGATNLQIKTF</sequence>